<name>R8BRE1_PHAM7</name>
<comment type="similarity">
    <text evidence="2">Belongs to the multi antimicrobial extrusion (MATE) (TC 2.A.66.1) family.</text>
</comment>
<feature type="transmembrane region" description="Helical" evidence="6">
    <location>
        <begin position="128"/>
        <end position="150"/>
    </location>
</feature>
<evidence type="ECO:0000256" key="3">
    <source>
        <dbReference type="ARBA" id="ARBA00022692"/>
    </source>
</evidence>
<dbReference type="Proteomes" id="UP000014074">
    <property type="component" value="Unassembled WGS sequence"/>
</dbReference>
<feature type="transmembrane region" description="Helical" evidence="6">
    <location>
        <begin position="224"/>
        <end position="250"/>
    </location>
</feature>
<dbReference type="NCBIfam" id="TIGR00797">
    <property type="entry name" value="matE"/>
    <property type="match status" value="1"/>
</dbReference>
<dbReference type="OrthoDB" id="2126698at2759"/>
<dbReference type="PANTHER" id="PTHR11206">
    <property type="entry name" value="MULTIDRUG RESISTANCE PROTEIN"/>
    <property type="match status" value="1"/>
</dbReference>
<dbReference type="GeneID" id="19322804"/>
<keyword evidence="5 6" id="KW-0472">Membrane</keyword>
<feature type="transmembrane region" description="Helical" evidence="6">
    <location>
        <begin position="310"/>
        <end position="328"/>
    </location>
</feature>
<dbReference type="RefSeq" id="XP_007913305.1">
    <property type="nucleotide sequence ID" value="XM_007915114.1"/>
</dbReference>
<evidence type="ECO:0000256" key="5">
    <source>
        <dbReference type="ARBA" id="ARBA00023136"/>
    </source>
</evidence>
<dbReference type="AlphaFoldDB" id="R8BRE1"/>
<comment type="subcellular location">
    <subcellularLocation>
        <location evidence="1">Membrane</location>
        <topology evidence="1">Multi-pass membrane protein</topology>
    </subcellularLocation>
</comment>
<dbReference type="GO" id="GO:0016020">
    <property type="term" value="C:membrane"/>
    <property type="evidence" value="ECO:0007669"/>
    <property type="project" value="UniProtKB-SubCell"/>
</dbReference>
<dbReference type="eggNOG" id="KOG1347">
    <property type="taxonomic scope" value="Eukaryota"/>
</dbReference>
<dbReference type="GO" id="GO:0015297">
    <property type="term" value="F:antiporter activity"/>
    <property type="evidence" value="ECO:0007669"/>
    <property type="project" value="InterPro"/>
</dbReference>
<dbReference type="InterPro" id="IPR002528">
    <property type="entry name" value="MATE_fam"/>
</dbReference>
<protein>
    <submittedName>
        <fullName evidence="7">Putative mate efflux family protein</fullName>
    </submittedName>
</protein>
<dbReference type="HOGENOM" id="CLU_012893_1_2_1"/>
<dbReference type="EMBL" id="KB932940">
    <property type="protein sequence ID" value="EOO01948.1"/>
    <property type="molecule type" value="Genomic_DNA"/>
</dbReference>
<gene>
    <name evidence="7" type="ORF">UCRPA7_2544</name>
</gene>
<feature type="transmembrane region" description="Helical" evidence="6">
    <location>
        <begin position="349"/>
        <end position="369"/>
    </location>
</feature>
<accession>R8BRE1</accession>
<reference evidence="8" key="1">
    <citation type="journal article" date="2013" name="Genome Announc.">
        <title>Draft genome sequence of the ascomycete Phaeoacremonium aleophilum strain UCR-PA7, a causal agent of the esca disease complex in grapevines.</title>
        <authorList>
            <person name="Blanco-Ulate B."/>
            <person name="Rolshausen P."/>
            <person name="Cantu D."/>
        </authorList>
    </citation>
    <scope>NUCLEOTIDE SEQUENCE [LARGE SCALE GENOMIC DNA]</scope>
    <source>
        <strain evidence="8">UCR-PA7</strain>
    </source>
</reference>
<feature type="transmembrane region" description="Helical" evidence="6">
    <location>
        <begin position="271"/>
        <end position="290"/>
    </location>
</feature>
<evidence type="ECO:0000313" key="7">
    <source>
        <dbReference type="EMBL" id="EOO01948.1"/>
    </source>
</evidence>
<sequence length="482" mass="52178">MNNSRGPEGSLHPDMEQFADENAPLLPSRPTRRTATRLEHIEWFAEMWFLTKASIPVILAYILQNSLQTVSVLVVGRLSSEALAVAAFSYMFAMATAWLIALGGTSALDTLASSSFTASKDKGNLGVLLQRGIIVLTAFYAVVIVIWVLSEPLFRALGQPEAICIHSSRFLQLLAPGGLGYVWFECMKKFLQAQGIYRPGTYALMITSPLNAGLNYLFVYTFDFGLYGAPVATGISYWLSFLLLAAYAAFIQGKECWSGLQLRRALSNPWSFAKLAFLGVIHVGTEWWAFEIVALAAGRLGTLPLAAQSVIMTADQIINTIPFGLGVAESARLGNMLGAKSSKGARRSAHCAAILSIFFGSIILTILLATRNNIGSLFNGDKQVIALVAEVIPYVALFQIADGLNGSCGGALRGMGRQWVGALVNCISYYGGALPAGIYLAFHGWGVLEWVIVGLSDWDNEVQKAANRLDEDNEEQNAAVFH</sequence>
<evidence type="ECO:0000313" key="8">
    <source>
        <dbReference type="Proteomes" id="UP000014074"/>
    </source>
</evidence>
<dbReference type="InterPro" id="IPR045069">
    <property type="entry name" value="MATE_euk"/>
</dbReference>
<dbReference type="CDD" id="cd13132">
    <property type="entry name" value="MATE_eukaryotic"/>
    <property type="match status" value="1"/>
</dbReference>
<feature type="transmembrane region" description="Helical" evidence="6">
    <location>
        <begin position="83"/>
        <end position="108"/>
    </location>
</feature>
<dbReference type="KEGG" id="tmn:UCRPA7_2544"/>
<evidence type="ECO:0000256" key="6">
    <source>
        <dbReference type="SAM" id="Phobius"/>
    </source>
</evidence>
<evidence type="ECO:0000256" key="2">
    <source>
        <dbReference type="ARBA" id="ARBA00010199"/>
    </source>
</evidence>
<dbReference type="Pfam" id="PF01554">
    <property type="entry name" value="MatE"/>
    <property type="match status" value="2"/>
</dbReference>
<evidence type="ECO:0000256" key="1">
    <source>
        <dbReference type="ARBA" id="ARBA00004141"/>
    </source>
</evidence>
<organism evidence="7 8">
    <name type="scientific">Phaeoacremonium minimum (strain UCR-PA7)</name>
    <name type="common">Esca disease fungus</name>
    <name type="synonym">Togninia minima</name>
    <dbReference type="NCBI Taxonomy" id="1286976"/>
    <lineage>
        <taxon>Eukaryota</taxon>
        <taxon>Fungi</taxon>
        <taxon>Dikarya</taxon>
        <taxon>Ascomycota</taxon>
        <taxon>Pezizomycotina</taxon>
        <taxon>Sordariomycetes</taxon>
        <taxon>Sordariomycetidae</taxon>
        <taxon>Togniniales</taxon>
        <taxon>Togniniaceae</taxon>
        <taxon>Phaeoacremonium</taxon>
    </lineage>
</organism>
<keyword evidence="8" id="KW-1185">Reference proteome</keyword>
<keyword evidence="3 6" id="KW-0812">Transmembrane</keyword>
<dbReference type="GO" id="GO:1990961">
    <property type="term" value="P:xenobiotic detoxification by transmembrane export across the plasma membrane"/>
    <property type="evidence" value="ECO:0007669"/>
    <property type="project" value="InterPro"/>
</dbReference>
<feature type="transmembrane region" description="Helical" evidence="6">
    <location>
        <begin position="199"/>
        <end position="218"/>
    </location>
</feature>
<dbReference type="GO" id="GO:0042910">
    <property type="term" value="F:xenobiotic transmembrane transporter activity"/>
    <property type="evidence" value="ECO:0007669"/>
    <property type="project" value="InterPro"/>
</dbReference>
<evidence type="ECO:0000256" key="4">
    <source>
        <dbReference type="ARBA" id="ARBA00022989"/>
    </source>
</evidence>
<proteinExistence type="inferred from homology"/>
<keyword evidence="4 6" id="KW-1133">Transmembrane helix</keyword>